<gene>
    <name evidence="1" type="ORF">SPELUC_LOCUS10153</name>
</gene>
<feature type="non-terminal residue" evidence="1">
    <location>
        <position position="236"/>
    </location>
</feature>
<proteinExistence type="predicted"/>
<organism evidence="1 2">
    <name type="scientific">Cetraspora pellucida</name>
    <dbReference type="NCBI Taxonomy" id="1433469"/>
    <lineage>
        <taxon>Eukaryota</taxon>
        <taxon>Fungi</taxon>
        <taxon>Fungi incertae sedis</taxon>
        <taxon>Mucoromycota</taxon>
        <taxon>Glomeromycotina</taxon>
        <taxon>Glomeromycetes</taxon>
        <taxon>Diversisporales</taxon>
        <taxon>Gigasporaceae</taxon>
        <taxon>Cetraspora</taxon>
    </lineage>
</organism>
<reference evidence="1" key="1">
    <citation type="submission" date="2021-06" db="EMBL/GenBank/DDBJ databases">
        <authorList>
            <person name="Kallberg Y."/>
            <person name="Tangrot J."/>
            <person name="Rosling A."/>
        </authorList>
    </citation>
    <scope>NUCLEOTIDE SEQUENCE</scope>
    <source>
        <strain evidence="1">28 12/20/2015</strain>
    </source>
</reference>
<accession>A0ACA9NXK1</accession>
<dbReference type="Proteomes" id="UP000789366">
    <property type="component" value="Unassembled WGS sequence"/>
</dbReference>
<sequence>TGVYPIKSEDNEIEIILFVPIDEDERDPNIQSVFARNEYYSICEKIVPGTYNSRLRLKITVTSSTHLTIRRDLGSNKCLLKTSLIGVTQDMPKEVDYENAIFKVLVNDYAGQHYSFIVKIAFPYQYMEIIEEDLYIYAADISHIDINSIVKKKFSDLNNSSTAPEIYKSGRKYEEKHNLVENADLDYDGCEQIFEYNRECVDENSEYESSIVDEDRKMTYNHNRVNKSKEKMAQHM</sequence>
<evidence type="ECO:0000313" key="2">
    <source>
        <dbReference type="Proteomes" id="UP000789366"/>
    </source>
</evidence>
<dbReference type="EMBL" id="CAJVPW010018291">
    <property type="protein sequence ID" value="CAG8680958.1"/>
    <property type="molecule type" value="Genomic_DNA"/>
</dbReference>
<protein>
    <submittedName>
        <fullName evidence="1">9837_t:CDS:1</fullName>
    </submittedName>
</protein>
<keyword evidence="2" id="KW-1185">Reference proteome</keyword>
<comment type="caution">
    <text evidence="1">The sequence shown here is derived from an EMBL/GenBank/DDBJ whole genome shotgun (WGS) entry which is preliminary data.</text>
</comment>
<evidence type="ECO:0000313" key="1">
    <source>
        <dbReference type="EMBL" id="CAG8680958.1"/>
    </source>
</evidence>
<name>A0ACA9NXK1_9GLOM</name>
<feature type="non-terminal residue" evidence="1">
    <location>
        <position position="1"/>
    </location>
</feature>